<dbReference type="EMBL" id="MGIT01000001">
    <property type="protein sequence ID" value="OGM93067.1"/>
    <property type="molecule type" value="Genomic_DNA"/>
</dbReference>
<sequence length="62" mass="6824">MTIHDRIFVYKAAYKRRKRDVAVAGLLFLATTLSFAAGYIIGQDSRHAPIIIQKCGANSIGD</sequence>
<gene>
    <name evidence="1" type="ORF">A2372_01460</name>
</gene>
<organism evidence="1 2">
    <name type="scientific">Candidatus Wolfebacteria bacterium RIFOXYB1_FULL_54_12</name>
    <dbReference type="NCBI Taxonomy" id="1802559"/>
    <lineage>
        <taxon>Bacteria</taxon>
        <taxon>Candidatus Wolfeibacteriota</taxon>
    </lineage>
</organism>
<name>A0A1F8DWV8_9BACT</name>
<accession>A0A1F8DWV8</accession>
<evidence type="ECO:0000313" key="2">
    <source>
        <dbReference type="Proteomes" id="UP000176422"/>
    </source>
</evidence>
<protein>
    <submittedName>
        <fullName evidence="1">Uncharacterized protein</fullName>
    </submittedName>
</protein>
<proteinExistence type="predicted"/>
<evidence type="ECO:0000313" key="1">
    <source>
        <dbReference type="EMBL" id="OGM93067.1"/>
    </source>
</evidence>
<dbReference type="AlphaFoldDB" id="A0A1F8DWV8"/>
<dbReference type="Proteomes" id="UP000176422">
    <property type="component" value="Unassembled WGS sequence"/>
</dbReference>
<comment type="caution">
    <text evidence="1">The sequence shown here is derived from an EMBL/GenBank/DDBJ whole genome shotgun (WGS) entry which is preliminary data.</text>
</comment>
<reference evidence="1 2" key="1">
    <citation type="journal article" date="2016" name="Nat. Commun.">
        <title>Thousands of microbial genomes shed light on interconnected biogeochemical processes in an aquifer system.</title>
        <authorList>
            <person name="Anantharaman K."/>
            <person name="Brown C.T."/>
            <person name="Hug L.A."/>
            <person name="Sharon I."/>
            <person name="Castelle C.J."/>
            <person name="Probst A.J."/>
            <person name="Thomas B.C."/>
            <person name="Singh A."/>
            <person name="Wilkins M.J."/>
            <person name="Karaoz U."/>
            <person name="Brodie E.L."/>
            <person name="Williams K.H."/>
            <person name="Hubbard S.S."/>
            <person name="Banfield J.F."/>
        </authorList>
    </citation>
    <scope>NUCLEOTIDE SEQUENCE [LARGE SCALE GENOMIC DNA]</scope>
</reference>